<evidence type="ECO:0000256" key="7">
    <source>
        <dbReference type="ARBA" id="ARBA00023033"/>
    </source>
</evidence>
<feature type="transmembrane region" description="Helical" evidence="10">
    <location>
        <begin position="12"/>
        <end position="32"/>
    </location>
</feature>
<dbReference type="SUPFAM" id="SSF48264">
    <property type="entry name" value="Cytochrome P450"/>
    <property type="match status" value="1"/>
</dbReference>
<name>A0A2H9ZS78_9ASPA</name>
<protein>
    <submittedName>
        <fullName evidence="11">Cytochrome P450 71A4</fullName>
        <ecNumber evidence="11">4.99.1.6</ecNumber>
    </submittedName>
</protein>
<evidence type="ECO:0000256" key="3">
    <source>
        <dbReference type="ARBA" id="ARBA00022617"/>
    </source>
</evidence>
<keyword evidence="12" id="KW-1185">Reference proteome</keyword>
<dbReference type="PROSITE" id="PS00086">
    <property type="entry name" value="CYTOCHROME_P450"/>
    <property type="match status" value="1"/>
</dbReference>
<dbReference type="PRINTS" id="PR00385">
    <property type="entry name" value="P450"/>
</dbReference>
<dbReference type="InterPro" id="IPR036396">
    <property type="entry name" value="Cyt_P450_sf"/>
</dbReference>
<evidence type="ECO:0000313" key="11">
    <source>
        <dbReference type="EMBL" id="PKA46146.1"/>
    </source>
</evidence>
<keyword evidence="6 8" id="KW-0408">Iron</keyword>
<organism evidence="11 12">
    <name type="scientific">Apostasia shenzhenica</name>
    <dbReference type="NCBI Taxonomy" id="1088818"/>
    <lineage>
        <taxon>Eukaryota</taxon>
        <taxon>Viridiplantae</taxon>
        <taxon>Streptophyta</taxon>
        <taxon>Embryophyta</taxon>
        <taxon>Tracheophyta</taxon>
        <taxon>Spermatophyta</taxon>
        <taxon>Magnoliopsida</taxon>
        <taxon>Liliopsida</taxon>
        <taxon>Asparagales</taxon>
        <taxon>Orchidaceae</taxon>
        <taxon>Apostasioideae</taxon>
        <taxon>Apostasia</taxon>
    </lineage>
</organism>
<evidence type="ECO:0000256" key="4">
    <source>
        <dbReference type="ARBA" id="ARBA00022723"/>
    </source>
</evidence>
<evidence type="ECO:0000256" key="9">
    <source>
        <dbReference type="RuleBase" id="RU000461"/>
    </source>
</evidence>
<dbReference type="GO" id="GO:0004497">
    <property type="term" value="F:monooxygenase activity"/>
    <property type="evidence" value="ECO:0007669"/>
    <property type="project" value="UniProtKB-KW"/>
</dbReference>
<evidence type="ECO:0000256" key="10">
    <source>
        <dbReference type="SAM" id="Phobius"/>
    </source>
</evidence>
<feature type="binding site" description="axial binding residue" evidence="8">
    <location>
        <position position="466"/>
    </location>
    <ligand>
        <name>heme</name>
        <dbReference type="ChEBI" id="CHEBI:30413"/>
    </ligand>
    <ligandPart>
        <name>Fe</name>
        <dbReference type="ChEBI" id="CHEBI:18248"/>
    </ligandPart>
</feature>
<comment type="similarity">
    <text evidence="2 9">Belongs to the cytochrome P450 family.</text>
</comment>
<dbReference type="FunFam" id="1.10.630.10:FF:000043">
    <property type="entry name" value="Cytochrome P450 99A2"/>
    <property type="match status" value="1"/>
</dbReference>
<reference evidence="11 12" key="1">
    <citation type="journal article" date="2017" name="Nature">
        <title>The Apostasia genome and the evolution of orchids.</title>
        <authorList>
            <person name="Zhang G.Q."/>
            <person name="Liu K.W."/>
            <person name="Li Z."/>
            <person name="Lohaus R."/>
            <person name="Hsiao Y.Y."/>
            <person name="Niu S.C."/>
            <person name="Wang J.Y."/>
            <person name="Lin Y.C."/>
            <person name="Xu Q."/>
            <person name="Chen L.J."/>
            <person name="Yoshida K."/>
            <person name="Fujiwara S."/>
            <person name="Wang Z.W."/>
            <person name="Zhang Y.Q."/>
            <person name="Mitsuda N."/>
            <person name="Wang M."/>
            <person name="Liu G.H."/>
            <person name="Pecoraro L."/>
            <person name="Huang H.X."/>
            <person name="Xiao X.J."/>
            <person name="Lin M."/>
            <person name="Wu X.Y."/>
            <person name="Wu W.L."/>
            <person name="Chen Y.Y."/>
            <person name="Chang S.B."/>
            <person name="Sakamoto S."/>
            <person name="Ohme-Takagi M."/>
            <person name="Yagi M."/>
            <person name="Zeng S.J."/>
            <person name="Shen C.Y."/>
            <person name="Yeh C.M."/>
            <person name="Luo Y.B."/>
            <person name="Tsai W.C."/>
            <person name="Van de Peer Y."/>
            <person name="Liu Z.J."/>
        </authorList>
    </citation>
    <scope>NUCLEOTIDE SEQUENCE [LARGE SCALE GENOMIC DNA]</scope>
    <source>
        <strain evidence="12">cv. Shenzhen</strain>
        <tissue evidence="11">Stem</tissue>
    </source>
</reference>
<accession>A0A2H9ZS78</accession>
<dbReference type="PANTHER" id="PTHR47955">
    <property type="entry name" value="CYTOCHROME P450 FAMILY 71 PROTEIN"/>
    <property type="match status" value="1"/>
</dbReference>
<dbReference type="EC" id="4.99.1.6" evidence="11"/>
<sequence>MPFFSFSLISNSPFSPLLLLLSLLSFFSSIFMKLKKKKMSKLDDNHPPPSPLKLPIIGNLHQLGRLPHRSLRDLSSHHGPLMLLHLGRIPLLVASSPSAAREILRTHDNHFADRWSLTASRIFHYDSRDVAFARYSDYWREARKAAVIHLLSSKKVHSYRLAREEEVAAMVERVRRAAAASTAVDVGEELNVVAMNVSSRAVVGEPARGSWWGKGLKKLVEDSSSLSAEFFAGDYVPWMGWTGRVSGFLGRARRAFDEANGLLDGIVEERRERRKKEKRDEEDECFLDVLLSLEEEMRARFKEFDDDCIKAIIKDMVGAGTGSTSAAMEWVMAELIRNPRTMRKLKEEITKLVGPPNSEELRVREEHLADMIYLKAAIKEALRLHPPAPLLVPRRLMEDAIVGGYRVPKGAMTLVNVWAIGRDPDIWDTPDEFQPERFINGKGGADLDLTGRDFLVLPFGAGRRACPGIQFSMMMIELAIANLVYKFEWKSSKGEEKDTDMGEAFGLVTRKRGGLLLHATKAY</sequence>
<dbReference type="AlphaFoldDB" id="A0A2H9ZS78"/>
<comment type="cofactor">
    <cofactor evidence="1 8">
        <name>heme</name>
        <dbReference type="ChEBI" id="CHEBI:30413"/>
    </cofactor>
</comment>
<keyword evidence="7 9" id="KW-0503">Monooxygenase</keyword>
<evidence type="ECO:0000256" key="6">
    <source>
        <dbReference type="ARBA" id="ARBA00023004"/>
    </source>
</evidence>
<dbReference type="GO" id="GO:0016705">
    <property type="term" value="F:oxidoreductase activity, acting on paired donors, with incorporation or reduction of molecular oxygen"/>
    <property type="evidence" value="ECO:0007669"/>
    <property type="project" value="InterPro"/>
</dbReference>
<dbReference type="PANTHER" id="PTHR47955:SF19">
    <property type="entry name" value="CYTOCHROME P450 71A9-LIKE ISOFORM X1"/>
    <property type="match status" value="1"/>
</dbReference>
<keyword evidence="4 8" id="KW-0479">Metal-binding</keyword>
<dbReference type="Proteomes" id="UP000236161">
    <property type="component" value="Unassembled WGS sequence"/>
</dbReference>
<dbReference type="InterPro" id="IPR002401">
    <property type="entry name" value="Cyt_P450_E_grp-I"/>
</dbReference>
<keyword evidence="11" id="KW-0456">Lyase</keyword>
<dbReference type="OrthoDB" id="1470350at2759"/>
<dbReference type="STRING" id="1088818.A0A2H9ZS78"/>
<dbReference type="GO" id="GO:0016829">
    <property type="term" value="F:lyase activity"/>
    <property type="evidence" value="ECO:0007669"/>
    <property type="project" value="UniProtKB-KW"/>
</dbReference>
<evidence type="ECO:0000256" key="2">
    <source>
        <dbReference type="ARBA" id="ARBA00010617"/>
    </source>
</evidence>
<proteinExistence type="inferred from homology"/>
<gene>
    <name evidence="11" type="primary">CYP71A4</name>
    <name evidence="11" type="ORF">AXF42_Ash015437</name>
</gene>
<evidence type="ECO:0000313" key="12">
    <source>
        <dbReference type="Proteomes" id="UP000236161"/>
    </source>
</evidence>
<evidence type="ECO:0000256" key="8">
    <source>
        <dbReference type="PIRSR" id="PIRSR602401-1"/>
    </source>
</evidence>
<evidence type="ECO:0000256" key="5">
    <source>
        <dbReference type="ARBA" id="ARBA00023002"/>
    </source>
</evidence>
<dbReference type="EMBL" id="KZ454427">
    <property type="protein sequence ID" value="PKA46146.1"/>
    <property type="molecule type" value="Genomic_DNA"/>
</dbReference>
<dbReference type="Pfam" id="PF00067">
    <property type="entry name" value="p450"/>
    <property type="match status" value="1"/>
</dbReference>
<dbReference type="InterPro" id="IPR017972">
    <property type="entry name" value="Cyt_P450_CS"/>
</dbReference>
<evidence type="ECO:0000256" key="1">
    <source>
        <dbReference type="ARBA" id="ARBA00001971"/>
    </source>
</evidence>
<keyword evidence="10" id="KW-0472">Membrane</keyword>
<keyword evidence="5 9" id="KW-0560">Oxidoreductase</keyword>
<dbReference type="GO" id="GO:0005506">
    <property type="term" value="F:iron ion binding"/>
    <property type="evidence" value="ECO:0007669"/>
    <property type="project" value="InterPro"/>
</dbReference>
<dbReference type="GO" id="GO:0020037">
    <property type="term" value="F:heme binding"/>
    <property type="evidence" value="ECO:0007669"/>
    <property type="project" value="InterPro"/>
</dbReference>
<dbReference type="Gene3D" id="1.10.630.10">
    <property type="entry name" value="Cytochrome P450"/>
    <property type="match status" value="1"/>
</dbReference>
<dbReference type="PRINTS" id="PR00463">
    <property type="entry name" value="EP450I"/>
</dbReference>
<keyword evidence="3 8" id="KW-0349">Heme</keyword>
<keyword evidence="10" id="KW-1133">Transmembrane helix</keyword>
<dbReference type="InterPro" id="IPR001128">
    <property type="entry name" value="Cyt_P450"/>
</dbReference>
<keyword evidence="10" id="KW-0812">Transmembrane</keyword>
<dbReference type="CDD" id="cd11072">
    <property type="entry name" value="CYP71-like"/>
    <property type="match status" value="1"/>
</dbReference>